<evidence type="ECO:0000313" key="2">
    <source>
        <dbReference type="EMBL" id="KAJ7967964.1"/>
    </source>
</evidence>
<protein>
    <submittedName>
        <fullName evidence="2">Disease resistance protein</fullName>
    </submittedName>
</protein>
<dbReference type="KEGG" id="qsa:O6P43_012142"/>
<organism evidence="2 3">
    <name type="scientific">Quillaja saponaria</name>
    <name type="common">Soap bark tree</name>
    <dbReference type="NCBI Taxonomy" id="32244"/>
    <lineage>
        <taxon>Eukaryota</taxon>
        <taxon>Viridiplantae</taxon>
        <taxon>Streptophyta</taxon>
        <taxon>Embryophyta</taxon>
        <taxon>Tracheophyta</taxon>
        <taxon>Spermatophyta</taxon>
        <taxon>Magnoliopsida</taxon>
        <taxon>eudicotyledons</taxon>
        <taxon>Gunneridae</taxon>
        <taxon>Pentapetalae</taxon>
        <taxon>rosids</taxon>
        <taxon>fabids</taxon>
        <taxon>Fabales</taxon>
        <taxon>Quillajaceae</taxon>
        <taxon>Quillaja</taxon>
    </lineage>
</organism>
<reference evidence="2" key="1">
    <citation type="journal article" date="2023" name="Science">
        <title>Elucidation of the pathway for biosynthesis of saponin adjuvants from the soapbark tree.</title>
        <authorList>
            <person name="Reed J."/>
            <person name="Orme A."/>
            <person name="El-Demerdash A."/>
            <person name="Owen C."/>
            <person name="Martin L.B.B."/>
            <person name="Misra R.C."/>
            <person name="Kikuchi S."/>
            <person name="Rejzek M."/>
            <person name="Martin A.C."/>
            <person name="Harkess A."/>
            <person name="Leebens-Mack J."/>
            <person name="Louveau T."/>
            <person name="Stephenson M.J."/>
            <person name="Osbourn A."/>
        </authorList>
    </citation>
    <scope>NUCLEOTIDE SEQUENCE</scope>
    <source>
        <strain evidence="2">S10</strain>
    </source>
</reference>
<gene>
    <name evidence="2" type="ORF">O6P43_012142</name>
</gene>
<proteinExistence type="predicted"/>
<evidence type="ECO:0000313" key="3">
    <source>
        <dbReference type="Proteomes" id="UP001163823"/>
    </source>
</evidence>
<feature type="region of interest" description="Disordered" evidence="1">
    <location>
        <begin position="1"/>
        <end position="22"/>
    </location>
</feature>
<comment type="caution">
    <text evidence="2">The sequence shown here is derived from an EMBL/GenBank/DDBJ whole genome shotgun (WGS) entry which is preliminary data.</text>
</comment>
<dbReference type="AlphaFoldDB" id="A0AAD7PUP7"/>
<evidence type="ECO:0000256" key="1">
    <source>
        <dbReference type="SAM" id="MobiDB-lite"/>
    </source>
</evidence>
<sequence>MKKHDSSEDPLPVSMPITKEASSSITASNKAWSSAIQGVEVTKRRSPSPKIKQASDQIFKKGELYELEVKKAQRLYRRNNFLNLILSYPMELVDRDKAKFWASHAGRIIANIRMEKAGPVIKGSAWKTTDVLDAEIATLLEEYDDIMDAVIALVPKDITDKLYQGEEKAMRVFNAPRTETEGSSPQVHKVKKVVEMAAAHEVKLDQTATASKNTPLRQVEVTEEENLHVPEAILDLAIDLAIGQFEQNLSTGDQTDIHHVRFITKRNDIERRAVMEKLIARVAKNQQIAVLNVSTFESKEEAQEEITQMQQYLSSDNTFPAEQNMIFVILLDDNQKLLDIHDVAIPETNFGGVVVVIGSTGSSAVYDEIVDSTLLPVDLEITIGDHLLSWELFCRNSNVGVQRSSSLPISTASTDFRETAVQIVEQCHDHLLAVLLMARSLRNVDDVLIWNLSLNRPTSSIYPYQQYCNDIASRVMFNASTYVWERMNNRMKHCLRDLICVIKEKEWVRKNTLISHWIDGGLVHTPDEGEHIVQGLTSGIFVLLEKEDDLVILPKETNETLLFLLQNDHSKLYPLYMKWG</sequence>
<name>A0AAD7PUP7_QUISA</name>
<keyword evidence="3" id="KW-1185">Reference proteome</keyword>
<dbReference type="EMBL" id="JARAOO010000005">
    <property type="protein sequence ID" value="KAJ7967964.1"/>
    <property type="molecule type" value="Genomic_DNA"/>
</dbReference>
<accession>A0AAD7PUP7</accession>
<dbReference type="Proteomes" id="UP001163823">
    <property type="component" value="Chromosome 5"/>
</dbReference>